<dbReference type="PROSITE" id="PS52034">
    <property type="entry name" value="PEPTIDASE_M32"/>
    <property type="match status" value="1"/>
</dbReference>
<dbReference type="Proteomes" id="UP000037386">
    <property type="component" value="Unassembled WGS sequence"/>
</dbReference>
<dbReference type="GO" id="GO:0004181">
    <property type="term" value="F:metallocarboxypeptidase activity"/>
    <property type="evidence" value="ECO:0007669"/>
    <property type="project" value="InterPro"/>
</dbReference>
<gene>
    <name evidence="1" type="ORF">CPX_001557</name>
</gene>
<reference evidence="2" key="1">
    <citation type="submission" date="2015-05" db="EMBL/GenBank/DDBJ databases">
        <title>Draft genome sequence of 'Candidatus Phytoplasma Pruni' strain CX, a plant pathogenic bacterium.</title>
        <authorList>
            <person name="Lee I.-M."/>
            <person name="Bottner-Parker K.D."/>
            <person name="Shao J."/>
            <person name="Gundersen-Rindal D.E."/>
            <person name="Zhao Y."/>
            <person name="Davis R.E."/>
        </authorList>
    </citation>
    <scope>NUCLEOTIDE SEQUENCE [LARGE SCALE GENOMIC DNA]</scope>
    <source>
        <strain evidence="2">CX</strain>
    </source>
</reference>
<keyword evidence="1" id="KW-0645">Protease</keyword>
<protein>
    <submittedName>
        <fullName evidence="1">Zn-dependent carboxypeptidase</fullName>
    </submittedName>
</protein>
<dbReference type="Pfam" id="PF02074">
    <property type="entry name" value="Peptidase_M32"/>
    <property type="match status" value="1"/>
</dbReference>
<accession>A0A0M1N0F6</accession>
<keyword evidence="1" id="KW-0121">Carboxypeptidase</keyword>
<proteinExistence type="predicted"/>
<dbReference type="PANTHER" id="PTHR34217">
    <property type="entry name" value="METAL-DEPENDENT CARBOXYPEPTIDASE"/>
    <property type="match status" value="1"/>
</dbReference>
<dbReference type="EMBL" id="LHCF01000007">
    <property type="protein sequence ID" value="KOR75434.1"/>
    <property type="molecule type" value="Genomic_DNA"/>
</dbReference>
<dbReference type="SUPFAM" id="SSF55486">
    <property type="entry name" value="Metalloproteases ('zincins'), catalytic domain"/>
    <property type="match status" value="1"/>
</dbReference>
<name>A0A0M1N0F6_9MOLU</name>
<evidence type="ECO:0000313" key="2">
    <source>
        <dbReference type="Proteomes" id="UP000037386"/>
    </source>
</evidence>
<dbReference type="PANTHER" id="PTHR34217:SF1">
    <property type="entry name" value="CARBOXYPEPTIDASE 1"/>
    <property type="match status" value="1"/>
</dbReference>
<dbReference type="STRING" id="479893.CPX_001557"/>
<dbReference type="GO" id="GO:0006508">
    <property type="term" value="P:proteolysis"/>
    <property type="evidence" value="ECO:0007669"/>
    <property type="project" value="InterPro"/>
</dbReference>
<evidence type="ECO:0000313" key="1">
    <source>
        <dbReference type="EMBL" id="KOR75434.1"/>
    </source>
</evidence>
<comment type="caution">
    <text evidence="1">The sequence shown here is derived from an EMBL/GenBank/DDBJ whole genome shotgun (WGS) entry which is preliminary data.</text>
</comment>
<keyword evidence="1" id="KW-0378">Hydrolase</keyword>
<dbReference type="PATRIC" id="fig|479893.3.peg.350"/>
<sequence>MDQELQNNFILATAQAELAWRKARQQNDYKMFKPYFQKVLDYVKKIAHLRSKALNVLLCDALVVRYEPGNTVENIKQMFAVLKEELLPLIKKVMKKQAKSGTPLQLSMPIEKQKELNNKMIEKAGFNVDKGRLDESTHPFCGGTADDVRLTTRYDHNNFLDSLWALCMK</sequence>
<dbReference type="InterPro" id="IPR001333">
    <property type="entry name" value="Peptidase_M32_Taq"/>
</dbReference>
<dbReference type="AlphaFoldDB" id="A0A0M1N0F6"/>
<dbReference type="Gene3D" id="1.10.1370.30">
    <property type="match status" value="1"/>
</dbReference>
<organism evidence="1 2">
    <name type="scientific">Candidatus Phytoplasma pruni</name>
    <dbReference type="NCBI Taxonomy" id="479893"/>
    <lineage>
        <taxon>Bacteria</taxon>
        <taxon>Bacillati</taxon>
        <taxon>Mycoplasmatota</taxon>
        <taxon>Mollicutes</taxon>
        <taxon>Acholeplasmatales</taxon>
        <taxon>Acholeplasmataceae</taxon>
        <taxon>Candidatus Phytoplasma</taxon>
        <taxon>16SrIII (X-disease group)</taxon>
    </lineage>
</organism>